<evidence type="ECO:0000256" key="1">
    <source>
        <dbReference type="ARBA" id="ARBA00023015"/>
    </source>
</evidence>
<dbReference type="InterPro" id="IPR002577">
    <property type="entry name" value="HTH_HxlR"/>
</dbReference>
<keyword evidence="3" id="KW-0804">Transcription</keyword>
<keyword evidence="2" id="KW-0238">DNA-binding</keyword>
<proteinExistence type="predicted"/>
<evidence type="ECO:0000256" key="2">
    <source>
        <dbReference type="ARBA" id="ARBA00023125"/>
    </source>
</evidence>
<dbReference type="RefSeq" id="WP_194120373.1">
    <property type="nucleotide sequence ID" value="NZ_JACYGY010000001.1"/>
</dbReference>
<keyword evidence="6" id="KW-1185">Reference proteome</keyword>
<dbReference type="PANTHER" id="PTHR33204">
    <property type="entry name" value="TRANSCRIPTIONAL REGULATOR, MARR FAMILY"/>
    <property type="match status" value="1"/>
</dbReference>
<dbReference type="InterPro" id="IPR036388">
    <property type="entry name" value="WH-like_DNA-bd_sf"/>
</dbReference>
<accession>A0ABR9W9I9</accession>
<feature type="domain" description="HTH hxlR-type" evidence="4">
    <location>
        <begin position="16"/>
        <end position="120"/>
    </location>
</feature>
<dbReference type="PROSITE" id="PS51118">
    <property type="entry name" value="HTH_HXLR"/>
    <property type="match status" value="1"/>
</dbReference>
<protein>
    <submittedName>
        <fullName evidence="5">Helix-turn-helix transcriptional regulator</fullName>
    </submittedName>
</protein>
<evidence type="ECO:0000313" key="5">
    <source>
        <dbReference type="EMBL" id="MBE9462150.1"/>
    </source>
</evidence>
<sequence>MNLEDCSPGSAQENSCAIYLRSIADTFYAIGGKWKLQIIVALSEGPLRFNVLQRKLGNISPRVLSNELKDLELNGFIHRNVTTAATPVIVEYQLAPYSSSLREVVQAMIRWGIGHREKIIINHPK</sequence>
<evidence type="ECO:0000313" key="6">
    <source>
        <dbReference type="Proteomes" id="UP000634134"/>
    </source>
</evidence>
<name>A0ABR9W9I9_9BACT</name>
<reference evidence="6" key="1">
    <citation type="submission" date="2023-07" db="EMBL/GenBank/DDBJ databases">
        <title>Dyadobacter sp. nov 'subterranea' isolated from contaminted grondwater.</title>
        <authorList>
            <person name="Szabo I."/>
            <person name="Al-Omari J."/>
            <person name="Szerdahelyi S.G."/>
            <person name="Rado J."/>
        </authorList>
    </citation>
    <scope>NUCLEOTIDE SEQUENCE [LARGE SCALE GENOMIC DNA]</scope>
    <source>
        <strain evidence="6">UP-52</strain>
    </source>
</reference>
<dbReference type="EMBL" id="JACYGY010000001">
    <property type="protein sequence ID" value="MBE9462150.1"/>
    <property type="molecule type" value="Genomic_DNA"/>
</dbReference>
<dbReference type="InterPro" id="IPR036390">
    <property type="entry name" value="WH_DNA-bd_sf"/>
</dbReference>
<gene>
    <name evidence="5" type="ORF">IEE83_09680</name>
</gene>
<dbReference type="SUPFAM" id="SSF46785">
    <property type="entry name" value="Winged helix' DNA-binding domain"/>
    <property type="match status" value="1"/>
</dbReference>
<evidence type="ECO:0000259" key="4">
    <source>
        <dbReference type="PROSITE" id="PS51118"/>
    </source>
</evidence>
<dbReference type="Pfam" id="PF01638">
    <property type="entry name" value="HxlR"/>
    <property type="match status" value="1"/>
</dbReference>
<evidence type="ECO:0000256" key="3">
    <source>
        <dbReference type="ARBA" id="ARBA00023163"/>
    </source>
</evidence>
<dbReference type="Gene3D" id="1.10.10.10">
    <property type="entry name" value="Winged helix-like DNA-binding domain superfamily/Winged helix DNA-binding domain"/>
    <property type="match status" value="1"/>
</dbReference>
<comment type="caution">
    <text evidence="5">The sequence shown here is derived from an EMBL/GenBank/DDBJ whole genome shotgun (WGS) entry which is preliminary data.</text>
</comment>
<keyword evidence="1" id="KW-0805">Transcription regulation</keyword>
<organism evidence="5 6">
    <name type="scientific">Dyadobacter subterraneus</name>
    <dbReference type="NCBI Taxonomy" id="2773304"/>
    <lineage>
        <taxon>Bacteria</taxon>
        <taxon>Pseudomonadati</taxon>
        <taxon>Bacteroidota</taxon>
        <taxon>Cytophagia</taxon>
        <taxon>Cytophagales</taxon>
        <taxon>Spirosomataceae</taxon>
        <taxon>Dyadobacter</taxon>
    </lineage>
</organism>
<dbReference type="Proteomes" id="UP000634134">
    <property type="component" value="Unassembled WGS sequence"/>
</dbReference>